<keyword evidence="4 9" id="KW-0762">Sugar transport</keyword>
<name>A0ABD1PV99_9LAMI</name>
<dbReference type="InterPro" id="IPR004316">
    <property type="entry name" value="SWEET_rpt"/>
</dbReference>
<comment type="subcellular location">
    <subcellularLocation>
        <location evidence="1">Endomembrane system</location>
        <topology evidence="1">Multi-pass membrane protein</topology>
    </subcellularLocation>
</comment>
<feature type="transmembrane region" description="Helical" evidence="9">
    <location>
        <begin position="149"/>
        <end position="172"/>
    </location>
</feature>
<evidence type="ECO:0000256" key="8">
    <source>
        <dbReference type="ARBA" id="ARBA00023136"/>
    </source>
</evidence>
<dbReference type="PANTHER" id="PTHR10791">
    <property type="entry name" value="RAG1-ACTIVATING PROTEIN 1"/>
    <property type="match status" value="1"/>
</dbReference>
<comment type="caution">
    <text evidence="11">The sequence shown here is derived from an EMBL/GenBank/DDBJ whole genome shotgun (WGS) entry which is preliminary data.</text>
</comment>
<comment type="function">
    <text evidence="9">Mediates both low-affinity uptake and efflux of sugar across the membrane.</text>
</comment>
<feature type="transmembrane region" description="Helical" evidence="9">
    <location>
        <begin position="181"/>
        <end position="203"/>
    </location>
</feature>
<proteinExistence type="inferred from homology"/>
<evidence type="ECO:0000256" key="7">
    <source>
        <dbReference type="ARBA" id="ARBA00022989"/>
    </source>
</evidence>
<keyword evidence="6" id="KW-0677">Repeat</keyword>
<evidence type="ECO:0000256" key="2">
    <source>
        <dbReference type="ARBA" id="ARBA00007809"/>
    </source>
</evidence>
<feature type="transmembrane region" description="Helical" evidence="9">
    <location>
        <begin position="271"/>
        <end position="292"/>
    </location>
</feature>
<dbReference type="EMBL" id="JBFOLJ010000017">
    <property type="protein sequence ID" value="KAL2467839.1"/>
    <property type="molecule type" value="Genomic_DNA"/>
</dbReference>
<feature type="transmembrane region" description="Helical" evidence="9">
    <location>
        <begin position="215"/>
        <end position="236"/>
    </location>
</feature>
<comment type="caution">
    <text evidence="9">Lacks conserved residue(s) required for the propagation of feature annotation.</text>
</comment>
<evidence type="ECO:0000256" key="6">
    <source>
        <dbReference type="ARBA" id="ARBA00022737"/>
    </source>
</evidence>
<comment type="similarity">
    <text evidence="2 9">Belongs to the SWEET sugar transporter family.</text>
</comment>
<dbReference type="InterPro" id="IPR047664">
    <property type="entry name" value="SWEET"/>
</dbReference>
<accession>A0ABD1PV99</accession>
<dbReference type="GO" id="GO:0051260">
    <property type="term" value="P:protein homooligomerization"/>
    <property type="evidence" value="ECO:0007669"/>
    <property type="project" value="UniProtKB-ARBA"/>
</dbReference>
<reference evidence="12" key="1">
    <citation type="submission" date="2024-07" db="EMBL/GenBank/DDBJ databases">
        <title>Two chromosome-level genome assemblies of Korean endemic species Abeliophyllum distichum and Forsythia ovata (Oleaceae).</title>
        <authorList>
            <person name="Jang H."/>
        </authorList>
    </citation>
    <scope>NUCLEOTIDE SEQUENCE [LARGE SCALE GENOMIC DNA]</scope>
</reference>
<feature type="compositionally biased region" description="Polar residues" evidence="10">
    <location>
        <begin position="1"/>
        <end position="10"/>
    </location>
</feature>
<dbReference type="FunFam" id="1.20.1280.290:FF:000002">
    <property type="entry name" value="Bidirectional sugar transporter SWEET"/>
    <property type="match status" value="1"/>
</dbReference>
<evidence type="ECO:0000256" key="9">
    <source>
        <dbReference type="RuleBase" id="RU910715"/>
    </source>
</evidence>
<organism evidence="11 12">
    <name type="scientific">Forsythia ovata</name>
    <dbReference type="NCBI Taxonomy" id="205694"/>
    <lineage>
        <taxon>Eukaryota</taxon>
        <taxon>Viridiplantae</taxon>
        <taxon>Streptophyta</taxon>
        <taxon>Embryophyta</taxon>
        <taxon>Tracheophyta</taxon>
        <taxon>Spermatophyta</taxon>
        <taxon>Magnoliopsida</taxon>
        <taxon>eudicotyledons</taxon>
        <taxon>Gunneridae</taxon>
        <taxon>Pentapetalae</taxon>
        <taxon>asterids</taxon>
        <taxon>lamiids</taxon>
        <taxon>Lamiales</taxon>
        <taxon>Oleaceae</taxon>
        <taxon>Forsythieae</taxon>
        <taxon>Forsythia</taxon>
    </lineage>
</organism>
<evidence type="ECO:0000256" key="1">
    <source>
        <dbReference type="ARBA" id="ARBA00004127"/>
    </source>
</evidence>
<gene>
    <name evidence="11" type="ORF">Fot_51364</name>
</gene>
<keyword evidence="3 9" id="KW-0813">Transport</keyword>
<dbReference type="Pfam" id="PF03083">
    <property type="entry name" value="MtN3_slv"/>
    <property type="match status" value="1"/>
</dbReference>
<protein>
    <recommendedName>
        <fullName evidence="9">Bidirectional sugar transporter SWEET</fullName>
    </recommendedName>
</protein>
<dbReference type="Proteomes" id="UP001604277">
    <property type="component" value="Unassembled WGS sequence"/>
</dbReference>
<keyword evidence="7 9" id="KW-1133">Transmembrane helix</keyword>
<keyword evidence="12" id="KW-1185">Reference proteome</keyword>
<dbReference type="AlphaFoldDB" id="A0ABD1PV99"/>
<evidence type="ECO:0000313" key="11">
    <source>
        <dbReference type="EMBL" id="KAL2467839.1"/>
    </source>
</evidence>
<evidence type="ECO:0000256" key="10">
    <source>
        <dbReference type="SAM" id="MobiDB-lite"/>
    </source>
</evidence>
<feature type="transmembrane region" description="Helical" evidence="9">
    <location>
        <begin position="243"/>
        <end position="265"/>
    </location>
</feature>
<keyword evidence="8 9" id="KW-0472">Membrane</keyword>
<evidence type="ECO:0000256" key="5">
    <source>
        <dbReference type="ARBA" id="ARBA00022692"/>
    </source>
</evidence>
<evidence type="ECO:0000256" key="3">
    <source>
        <dbReference type="ARBA" id="ARBA00022448"/>
    </source>
</evidence>
<evidence type="ECO:0000256" key="4">
    <source>
        <dbReference type="ARBA" id="ARBA00022597"/>
    </source>
</evidence>
<dbReference type="GO" id="GO:0012505">
    <property type="term" value="C:endomembrane system"/>
    <property type="evidence" value="ECO:0007669"/>
    <property type="project" value="UniProtKB-SubCell"/>
</dbReference>
<keyword evidence="5 9" id="KW-0812">Transmembrane</keyword>
<dbReference type="Gene3D" id="1.20.1280.290">
    <property type="match status" value="1"/>
</dbReference>
<feature type="compositionally biased region" description="Polar residues" evidence="10">
    <location>
        <begin position="82"/>
        <end position="104"/>
    </location>
</feature>
<evidence type="ECO:0000313" key="12">
    <source>
        <dbReference type="Proteomes" id="UP001604277"/>
    </source>
</evidence>
<feature type="region of interest" description="Disordered" evidence="10">
    <location>
        <begin position="1"/>
        <end position="112"/>
    </location>
</feature>
<sequence>MEDATITENQVVKGSVVPPVVPESGTKQQPDVPDLGTEVHPDVPEAGTEVQPDVPESGTEVQPDMPESGTEMQFDVPESGTDRQPTQHKQPHSVKNSGSAQGRSHLSEGEDGFIRVDRKKKFSAAQKGKQRAGGQQAIYGTKGHSAHNILVTAINGTGAVIESIYVLIFLIFAPKKEKAKILGLVISILAVFSTIAVVSVFGLHDSKKRKLLCGFAASIFSIIMYASPLSVMRMVIQSKSVEYMPFCLSLFVFLCGTCWFIYGLIGNDPFLAVPNGFGCGLGAMQLILYVIYRGNKGETKKTCRNESLELGISKNNQQKKTNVLN</sequence>
<dbReference type="PANTHER" id="PTHR10791:SF44">
    <property type="entry name" value="BIDIRECTIONAL SUGAR TRANSPORTER SWEET1"/>
    <property type="match status" value="1"/>
</dbReference>